<dbReference type="Proteomes" id="UP001190700">
    <property type="component" value="Unassembled WGS sequence"/>
</dbReference>
<sequence length="129" mass="15322">MPAKNHRYWICFFEEKVRDAFMRTSFFKRIVKLYKKQLNGNFTSSRERLAPWIRQRAEQQKIVENGKRGSRTEEEETELELIIKILKAKAKESELTVIQAAELVANEQSLRRSNMYKMAMGFARMKTLT</sequence>
<reference evidence="1 2" key="1">
    <citation type="journal article" date="2015" name="Genome Biol. Evol.">
        <title>Comparative Genomics of a Bacterivorous Green Alga Reveals Evolutionary Causalities and Consequences of Phago-Mixotrophic Mode of Nutrition.</title>
        <authorList>
            <person name="Burns J.A."/>
            <person name="Paasch A."/>
            <person name="Narechania A."/>
            <person name="Kim E."/>
        </authorList>
    </citation>
    <scope>NUCLEOTIDE SEQUENCE [LARGE SCALE GENOMIC DNA]</scope>
    <source>
        <strain evidence="1 2">PLY_AMNH</strain>
    </source>
</reference>
<name>A0AAE0FX32_9CHLO</name>
<gene>
    <name evidence="1" type="ORF">CYMTET_23945</name>
</gene>
<evidence type="ECO:0000313" key="1">
    <source>
        <dbReference type="EMBL" id="KAK3267505.1"/>
    </source>
</evidence>
<dbReference type="EMBL" id="LGRX02012366">
    <property type="protein sequence ID" value="KAK3267505.1"/>
    <property type="molecule type" value="Genomic_DNA"/>
</dbReference>
<accession>A0AAE0FX32</accession>
<evidence type="ECO:0000313" key="2">
    <source>
        <dbReference type="Proteomes" id="UP001190700"/>
    </source>
</evidence>
<comment type="caution">
    <text evidence="1">The sequence shown here is derived from an EMBL/GenBank/DDBJ whole genome shotgun (WGS) entry which is preliminary data.</text>
</comment>
<organism evidence="1 2">
    <name type="scientific">Cymbomonas tetramitiformis</name>
    <dbReference type="NCBI Taxonomy" id="36881"/>
    <lineage>
        <taxon>Eukaryota</taxon>
        <taxon>Viridiplantae</taxon>
        <taxon>Chlorophyta</taxon>
        <taxon>Pyramimonadophyceae</taxon>
        <taxon>Pyramimonadales</taxon>
        <taxon>Pyramimonadaceae</taxon>
        <taxon>Cymbomonas</taxon>
    </lineage>
</organism>
<protein>
    <submittedName>
        <fullName evidence="1">Uncharacterized protein</fullName>
    </submittedName>
</protein>
<keyword evidence="2" id="KW-1185">Reference proteome</keyword>
<dbReference type="AlphaFoldDB" id="A0AAE0FX32"/>
<proteinExistence type="predicted"/>